<feature type="transmembrane region" description="Helical" evidence="1">
    <location>
        <begin position="34"/>
        <end position="54"/>
    </location>
</feature>
<keyword evidence="1" id="KW-0812">Transmembrane</keyword>
<dbReference type="Proteomes" id="UP000194267">
    <property type="component" value="Unassembled WGS sequence"/>
</dbReference>
<name>A0A1Y2T557_SYMTR</name>
<sequence length="62" mass="6359">MRYWVLTAITLVAYLVESVLGPFLAIGGVAPNVVFVVAVSCGLLFGWPVGLAWGSAAGCSST</sequence>
<dbReference type="AlphaFoldDB" id="A0A1Y2T557"/>
<organism evidence="2 3">
    <name type="scientific">Symbiobacterium thermophilum</name>
    <dbReference type="NCBI Taxonomy" id="2734"/>
    <lineage>
        <taxon>Bacteria</taxon>
        <taxon>Bacillati</taxon>
        <taxon>Bacillota</taxon>
        <taxon>Clostridia</taxon>
        <taxon>Eubacteriales</taxon>
        <taxon>Symbiobacteriaceae</taxon>
        <taxon>Symbiobacterium</taxon>
    </lineage>
</organism>
<keyword evidence="1" id="KW-0472">Membrane</keyword>
<gene>
    <name evidence="2" type="ORF">A6D92_19220</name>
</gene>
<keyword evidence="1" id="KW-1133">Transmembrane helix</keyword>
<evidence type="ECO:0000313" key="2">
    <source>
        <dbReference type="EMBL" id="OTA40335.1"/>
    </source>
</evidence>
<protein>
    <submittedName>
        <fullName evidence="2">Uncharacterized protein</fullName>
    </submittedName>
</protein>
<reference evidence="3" key="1">
    <citation type="submission" date="2016-04" db="EMBL/GenBank/DDBJ databases">
        <authorList>
            <person name="Antunes L.P."/>
            <person name="Martins L.F."/>
            <person name="Pereira R.V."/>
            <person name="Thomas A.M."/>
            <person name="Barbosa D."/>
            <person name="Nascimento L."/>
            <person name="Silva G.M."/>
            <person name="Condomitti G.W."/>
            <person name="Digiampietri L.A."/>
            <person name="Lombardi K.C."/>
            <person name="Ramos P.L."/>
            <person name="Quaggio R.B."/>
            <person name="Oliveira J.C."/>
            <person name="Pascon R.C."/>
            <person name="Cruz J.B."/>
            <person name="Silva A.M."/>
            <person name="Setubal J.C."/>
        </authorList>
    </citation>
    <scope>NUCLEOTIDE SEQUENCE [LARGE SCALE GENOMIC DNA]</scope>
</reference>
<dbReference type="EMBL" id="LWLV01002026">
    <property type="protein sequence ID" value="OTA40335.1"/>
    <property type="molecule type" value="Genomic_DNA"/>
</dbReference>
<accession>A0A1Y2T557</accession>
<comment type="caution">
    <text evidence="2">The sequence shown here is derived from an EMBL/GenBank/DDBJ whole genome shotgun (WGS) entry which is preliminary data.</text>
</comment>
<evidence type="ECO:0000313" key="3">
    <source>
        <dbReference type="Proteomes" id="UP000194267"/>
    </source>
</evidence>
<proteinExistence type="predicted"/>
<evidence type="ECO:0000256" key="1">
    <source>
        <dbReference type="SAM" id="Phobius"/>
    </source>
</evidence>